<dbReference type="InterPro" id="IPR011785">
    <property type="entry name" value="Tscrpt_reg_PpsR-CrtJ"/>
</dbReference>
<dbReference type="PRINTS" id="PR01590">
    <property type="entry name" value="HTHFIS"/>
</dbReference>
<dbReference type="GO" id="GO:0043565">
    <property type="term" value="F:sequence-specific DNA binding"/>
    <property type="evidence" value="ECO:0007669"/>
    <property type="project" value="InterPro"/>
</dbReference>
<dbReference type="Pfam" id="PF13426">
    <property type="entry name" value="PAS_9"/>
    <property type="match status" value="1"/>
</dbReference>
<dbReference type="CDD" id="cd00130">
    <property type="entry name" value="PAS"/>
    <property type="match status" value="1"/>
</dbReference>
<dbReference type="SMART" id="SM00091">
    <property type="entry name" value="PAS"/>
    <property type="match status" value="2"/>
</dbReference>
<dbReference type="RefSeq" id="WP_089996719.1">
    <property type="nucleotide sequence ID" value="NZ_FOIZ01000002.1"/>
</dbReference>
<dbReference type="NCBIfam" id="TIGR02040">
    <property type="entry name" value="PpsR-CrtJ"/>
    <property type="match status" value="1"/>
</dbReference>
<dbReference type="Gene3D" id="1.10.10.60">
    <property type="entry name" value="Homeodomain-like"/>
    <property type="match status" value="1"/>
</dbReference>
<evidence type="ECO:0000313" key="3">
    <source>
        <dbReference type="Proteomes" id="UP000199167"/>
    </source>
</evidence>
<dbReference type="Pfam" id="PF02954">
    <property type="entry name" value="HTH_8"/>
    <property type="match status" value="1"/>
</dbReference>
<dbReference type="EMBL" id="FOIZ01000002">
    <property type="protein sequence ID" value="SEW43659.1"/>
    <property type="molecule type" value="Genomic_DNA"/>
</dbReference>
<dbReference type="NCBIfam" id="TIGR00229">
    <property type="entry name" value="sensory_box"/>
    <property type="match status" value="2"/>
</dbReference>
<organism evidence="2 3">
    <name type="scientific">Cognatiyoonia koreensis</name>
    <dbReference type="NCBI Taxonomy" id="364200"/>
    <lineage>
        <taxon>Bacteria</taxon>
        <taxon>Pseudomonadati</taxon>
        <taxon>Pseudomonadota</taxon>
        <taxon>Alphaproteobacteria</taxon>
        <taxon>Rhodobacterales</taxon>
        <taxon>Paracoccaceae</taxon>
        <taxon>Cognatiyoonia</taxon>
    </lineage>
</organism>
<dbReference type="AlphaFoldDB" id="A0A1I0RQL7"/>
<dbReference type="Gene3D" id="1.20.5.430">
    <property type="match status" value="1"/>
</dbReference>
<feature type="domain" description="PAS" evidence="1">
    <location>
        <begin position="156"/>
        <end position="228"/>
    </location>
</feature>
<dbReference type="STRING" id="364200.SAMN04488515_3106"/>
<dbReference type="InterPro" id="IPR035965">
    <property type="entry name" value="PAS-like_dom_sf"/>
</dbReference>
<protein>
    <submittedName>
        <fullName evidence="2">Transcriptional regulator PpsR</fullName>
    </submittedName>
</protein>
<dbReference type="Proteomes" id="UP000199167">
    <property type="component" value="Unassembled WGS sequence"/>
</dbReference>
<dbReference type="OrthoDB" id="5499170at2"/>
<sequence>MTSRGTKYWENGAIPLIAPDVLGGIISEVSDIGVVMTEKAEVLSVLINPNSLGYQRMEQLEGKQFQTSLSVESVPKFEERLAKFLDDAGPVRPLELNHSDPSQRFDYPVRYSFHRIGPDGAILLLGRDLRPVAEMQQQLVRAQLALERDYEQQREYDTRFRVLMESTSDAVIFVSTQSGQMTEMNKSAVALIGESHDSLVGQKLSDLFEGKGRDALIDQLAAHAIADSERAIALTLSNGGVKVLLYPTLFRAAGERFMLCRLHKDDPENRPLDSLATNVQALFARAPDAMVFATADGKMLSTNEAFLNLIGVAHDVNIRGRSFADYLLRGSVDLKVMIDNTGRSGRMRLYATKLAGDYGSPRNVEISVTRIEAGKEELYAFIIRDANRVEPGRPAAAPSEDNINSVIELVGSATLKEIVAETTNVVEKMCIETAVELTMNNRVAAAEMLGLSRQSLYVKLRKFDLLNRDSSG</sequence>
<evidence type="ECO:0000259" key="1">
    <source>
        <dbReference type="PROSITE" id="PS50112"/>
    </source>
</evidence>
<dbReference type="InterPro" id="IPR009057">
    <property type="entry name" value="Homeodomain-like_sf"/>
</dbReference>
<proteinExistence type="predicted"/>
<dbReference type="Gene3D" id="3.30.450.20">
    <property type="entry name" value="PAS domain"/>
    <property type="match status" value="3"/>
</dbReference>
<name>A0A1I0RQL7_9RHOB</name>
<reference evidence="2 3" key="1">
    <citation type="submission" date="2016-10" db="EMBL/GenBank/DDBJ databases">
        <authorList>
            <person name="de Groot N.N."/>
        </authorList>
    </citation>
    <scope>NUCLEOTIDE SEQUENCE [LARGE SCALE GENOMIC DNA]</scope>
    <source>
        <strain evidence="2 3">DSM 17925</strain>
    </source>
</reference>
<dbReference type="SUPFAM" id="SSF46689">
    <property type="entry name" value="Homeodomain-like"/>
    <property type="match status" value="1"/>
</dbReference>
<gene>
    <name evidence="2" type="ORF">SAMN04488515_3106</name>
</gene>
<dbReference type="PROSITE" id="PS50112">
    <property type="entry name" value="PAS"/>
    <property type="match status" value="1"/>
</dbReference>
<dbReference type="Pfam" id="PF13188">
    <property type="entry name" value="PAS_8"/>
    <property type="match status" value="1"/>
</dbReference>
<dbReference type="SUPFAM" id="SSF55785">
    <property type="entry name" value="PYP-like sensor domain (PAS domain)"/>
    <property type="match status" value="2"/>
</dbReference>
<accession>A0A1I0RQL7</accession>
<dbReference type="InterPro" id="IPR000014">
    <property type="entry name" value="PAS"/>
</dbReference>
<dbReference type="InterPro" id="IPR002197">
    <property type="entry name" value="HTH_Fis"/>
</dbReference>
<evidence type="ECO:0000313" key="2">
    <source>
        <dbReference type="EMBL" id="SEW43659.1"/>
    </source>
</evidence>
<keyword evidence="3" id="KW-1185">Reference proteome</keyword>